<dbReference type="Proteomes" id="UP000654720">
    <property type="component" value="Chromosome"/>
</dbReference>
<organism evidence="1 2">
    <name type="scientific">Butyricimonas virosa</name>
    <dbReference type="NCBI Taxonomy" id="544645"/>
    <lineage>
        <taxon>Bacteria</taxon>
        <taxon>Pseudomonadati</taxon>
        <taxon>Bacteroidota</taxon>
        <taxon>Bacteroidia</taxon>
        <taxon>Bacteroidales</taxon>
        <taxon>Odoribacteraceae</taxon>
        <taxon>Butyricimonas</taxon>
    </lineage>
</organism>
<protein>
    <submittedName>
        <fullName evidence="1">Uncharacterized protein</fullName>
    </submittedName>
</protein>
<gene>
    <name evidence="1" type="ORF">I6J59_13695</name>
</gene>
<name>A0ABX7H1U3_9BACT</name>
<sequence length="57" mass="6783">MVPQEQKRYSVIAMNLETVEDVEKVIHQCELIRQEITGGCKKWDSKRFMNYLPQANR</sequence>
<dbReference type="RefSeq" id="WP_157232714.1">
    <property type="nucleotide sequence ID" value="NZ_CAJKXH010000066.1"/>
</dbReference>
<reference evidence="1 2" key="1">
    <citation type="submission" date="2021-02" db="EMBL/GenBank/DDBJ databases">
        <title>FDA dAtabase for Regulatory Grade micrObial Sequences (FDA-ARGOS): Supporting development and validation of Infectious Disease Dx tests.</title>
        <authorList>
            <person name="Carlson P."/>
            <person name="Fischbach M."/>
            <person name="Hastie J."/>
            <person name="Bilen M."/>
            <person name="Cheng A."/>
            <person name="Tallon L."/>
            <person name="Sadzewicz L."/>
            <person name="Zhao X."/>
            <person name="Boylan J."/>
            <person name="Ott S."/>
            <person name="Bowen H."/>
            <person name="Vavikolanu K."/>
            <person name="Mehta A."/>
            <person name="Aluvathingal J."/>
            <person name="Nadendla S."/>
            <person name="Yan Y."/>
            <person name="Sichtig H."/>
        </authorList>
    </citation>
    <scope>NUCLEOTIDE SEQUENCE [LARGE SCALE GENOMIC DNA]</scope>
    <source>
        <strain evidence="1 2">FDAARGOS_1229</strain>
    </source>
</reference>
<keyword evidence="2" id="KW-1185">Reference proteome</keyword>
<dbReference type="GeneID" id="93098385"/>
<evidence type="ECO:0000313" key="2">
    <source>
        <dbReference type="Proteomes" id="UP000654720"/>
    </source>
</evidence>
<dbReference type="EMBL" id="CP069450">
    <property type="protein sequence ID" value="QRO48977.1"/>
    <property type="molecule type" value="Genomic_DNA"/>
</dbReference>
<evidence type="ECO:0000313" key="1">
    <source>
        <dbReference type="EMBL" id="QRO48977.1"/>
    </source>
</evidence>
<proteinExistence type="predicted"/>
<accession>A0ABX7H1U3</accession>